<organism evidence="1">
    <name type="scientific">marine sediment metagenome</name>
    <dbReference type="NCBI Taxonomy" id="412755"/>
    <lineage>
        <taxon>unclassified sequences</taxon>
        <taxon>metagenomes</taxon>
        <taxon>ecological metagenomes</taxon>
    </lineage>
</organism>
<accession>A0A0F9BMB6</accession>
<feature type="non-terminal residue" evidence="1">
    <location>
        <position position="57"/>
    </location>
</feature>
<sequence length="57" mass="6823">MSLDTEIYRRKEEVDAKISKVKASIDRMNMVLSCRYAYRLNAWEFSFLDSLKEQLET</sequence>
<gene>
    <name evidence="1" type="ORF">LCGC14_2509950</name>
</gene>
<reference evidence="1" key="1">
    <citation type="journal article" date="2015" name="Nature">
        <title>Complex archaea that bridge the gap between prokaryotes and eukaryotes.</title>
        <authorList>
            <person name="Spang A."/>
            <person name="Saw J.H."/>
            <person name="Jorgensen S.L."/>
            <person name="Zaremba-Niedzwiedzka K."/>
            <person name="Martijn J."/>
            <person name="Lind A.E."/>
            <person name="van Eijk R."/>
            <person name="Schleper C."/>
            <person name="Guy L."/>
            <person name="Ettema T.J."/>
        </authorList>
    </citation>
    <scope>NUCLEOTIDE SEQUENCE</scope>
</reference>
<comment type="caution">
    <text evidence="1">The sequence shown here is derived from an EMBL/GenBank/DDBJ whole genome shotgun (WGS) entry which is preliminary data.</text>
</comment>
<proteinExistence type="predicted"/>
<dbReference type="AlphaFoldDB" id="A0A0F9BMB6"/>
<protein>
    <submittedName>
        <fullName evidence="1">Uncharacterized protein</fullName>
    </submittedName>
</protein>
<dbReference type="EMBL" id="LAZR01040232">
    <property type="protein sequence ID" value="KKL15007.1"/>
    <property type="molecule type" value="Genomic_DNA"/>
</dbReference>
<name>A0A0F9BMB6_9ZZZZ</name>
<evidence type="ECO:0000313" key="1">
    <source>
        <dbReference type="EMBL" id="KKL15007.1"/>
    </source>
</evidence>